<feature type="compositionally biased region" description="Basic and acidic residues" evidence="1">
    <location>
        <begin position="48"/>
        <end position="60"/>
    </location>
</feature>
<feature type="compositionally biased region" description="Pro residues" evidence="1">
    <location>
        <begin position="1776"/>
        <end position="1786"/>
    </location>
</feature>
<feature type="region of interest" description="Disordered" evidence="1">
    <location>
        <begin position="613"/>
        <end position="873"/>
    </location>
</feature>
<evidence type="ECO:0000256" key="1">
    <source>
        <dbReference type="SAM" id="MobiDB-lite"/>
    </source>
</evidence>
<feature type="compositionally biased region" description="Polar residues" evidence="1">
    <location>
        <begin position="2053"/>
        <end position="2074"/>
    </location>
</feature>
<proteinExistence type="predicted"/>
<feature type="compositionally biased region" description="Gly residues" evidence="1">
    <location>
        <begin position="2341"/>
        <end position="2351"/>
    </location>
</feature>
<feature type="compositionally biased region" description="Low complexity" evidence="1">
    <location>
        <begin position="1168"/>
        <end position="1184"/>
    </location>
</feature>
<feature type="region of interest" description="Disordered" evidence="1">
    <location>
        <begin position="886"/>
        <end position="1253"/>
    </location>
</feature>
<feature type="compositionally biased region" description="Basic and acidic residues" evidence="1">
    <location>
        <begin position="746"/>
        <end position="757"/>
    </location>
</feature>
<feature type="compositionally biased region" description="Basic and acidic residues" evidence="1">
    <location>
        <begin position="1693"/>
        <end position="1704"/>
    </location>
</feature>
<feature type="region of interest" description="Disordered" evidence="1">
    <location>
        <begin position="206"/>
        <end position="257"/>
    </location>
</feature>
<protein>
    <submittedName>
        <fullName evidence="2">Uncharacterized protein</fullName>
    </submittedName>
</protein>
<organism evidence="2">
    <name type="scientific">Chromera velia CCMP2878</name>
    <dbReference type="NCBI Taxonomy" id="1169474"/>
    <lineage>
        <taxon>Eukaryota</taxon>
        <taxon>Sar</taxon>
        <taxon>Alveolata</taxon>
        <taxon>Colpodellida</taxon>
        <taxon>Chromeraceae</taxon>
        <taxon>Chromera</taxon>
    </lineage>
</organism>
<feature type="compositionally biased region" description="Low complexity" evidence="1">
    <location>
        <begin position="2369"/>
        <end position="2393"/>
    </location>
</feature>
<feature type="compositionally biased region" description="Basic and acidic residues" evidence="1">
    <location>
        <begin position="721"/>
        <end position="736"/>
    </location>
</feature>
<feature type="compositionally biased region" description="Polar residues" evidence="1">
    <location>
        <begin position="816"/>
        <end position="839"/>
    </location>
</feature>
<feature type="compositionally biased region" description="Polar residues" evidence="1">
    <location>
        <begin position="2270"/>
        <end position="2280"/>
    </location>
</feature>
<feature type="compositionally biased region" description="Basic and acidic residues" evidence="1">
    <location>
        <begin position="1957"/>
        <end position="1970"/>
    </location>
</feature>
<feature type="region of interest" description="Disordered" evidence="1">
    <location>
        <begin position="1266"/>
        <end position="1623"/>
    </location>
</feature>
<feature type="compositionally biased region" description="Basic residues" evidence="1">
    <location>
        <begin position="2678"/>
        <end position="2702"/>
    </location>
</feature>
<feature type="compositionally biased region" description="Basic and acidic residues" evidence="1">
    <location>
        <begin position="1196"/>
        <end position="1213"/>
    </location>
</feature>
<feature type="compositionally biased region" description="Low complexity" evidence="1">
    <location>
        <begin position="1307"/>
        <end position="1324"/>
    </location>
</feature>
<feature type="compositionally biased region" description="Polar residues" evidence="1">
    <location>
        <begin position="1828"/>
        <end position="1839"/>
    </location>
</feature>
<feature type="region of interest" description="Disordered" evidence="1">
    <location>
        <begin position="2411"/>
        <end position="2488"/>
    </location>
</feature>
<feature type="compositionally biased region" description="Basic and acidic residues" evidence="1">
    <location>
        <begin position="1647"/>
        <end position="1667"/>
    </location>
</feature>
<accession>A0A0G4IBE8</accession>
<feature type="compositionally biased region" description="Basic and acidic residues" evidence="1">
    <location>
        <begin position="2075"/>
        <end position="2090"/>
    </location>
</feature>
<feature type="compositionally biased region" description="Basic and acidic residues" evidence="1">
    <location>
        <begin position="1290"/>
        <end position="1302"/>
    </location>
</feature>
<feature type="compositionally biased region" description="Polar residues" evidence="1">
    <location>
        <begin position="1894"/>
        <end position="1904"/>
    </location>
</feature>
<feature type="compositionally biased region" description="Low complexity" evidence="1">
    <location>
        <begin position="1129"/>
        <end position="1160"/>
    </location>
</feature>
<feature type="region of interest" description="Disordered" evidence="1">
    <location>
        <begin position="2529"/>
        <end position="2702"/>
    </location>
</feature>
<feature type="compositionally biased region" description="Basic and acidic residues" evidence="1">
    <location>
        <begin position="1457"/>
        <end position="1486"/>
    </location>
</feature>
<feature type="compositionally biased region" description="Basic and acidic residues" evidence="1">
    <location>
        <begin position="2000"/>
        <end position="2036"/>
    </location>
</feature>
<feature type="compositionally biased region" description="Low complexity" evidence="1">
    <location>
        <begin position="2201"/>
        <end position="2236"/>
    </location>
</feature>
<feature type="compositionally biased region" description="Low complexity" evidence="1">
    <location>
        <begin position="803"/>
        <end position="815"/>
    </location>
</feature>
<feature type="compositionally biased region" description="Basic and acidic residues" evidence="1">
    <location>
        <begin position="2557"/>
        <end position="2577"/>
    </location>
</feature>
<feature type="compositionally biased region" description="Basic and acidic residues" evidence="1">
    <location>
        <begin position="1348"/>
        <end position="1381"/>
    </location>
</feature>
<dbReference type="VEuPathDB" id="CryptoDB:Cvel_12847"/>
<feature type="compositionally biased region" description="Low complexity" evidence="1">
    <location>
        <begin position="683"/>
        <end position="700"/>
    </location>
</feature>
<feature type="compositionally biased region" description="Low complexity" evidence="1">
    <location>
        <begin position="1938"/>
        <end position="1956"/>
    </location>
</feature>
<gene>
    <name evidence="2" type="ORF">Cvel_12847</name>
</gene>
<evidence type="ECO:0000313" key="2">
    <source>
        <dbReference type="EMBL" id="CEM54521.1"/>
    </source>
</evidence>
<feature type="compositionally biased region" description="Basic and acidic residues" evidence="1">
    <location>
        <begin position="1722"/>
        <end position="1769"/>
    </location>
</feature>
<feature type="compositionally biased region" description="Gly residues" evidence="1">
    <location>
        <begin position="2663"/>
        <end position="2673"/>
    </location>
</feature>
<feature type="compositionally biased region" description="Polar residues" evidence="1">
    <location>
        <begin position="1979"/>
        <end position="1997"/>
    </location>
</feature>
<feature type="compositionally biased region" description="Low complexity" evidence="1">
    <location>
        <begin position="1219"/>
        <end position="1244"/>
    </location>
</feature>
<feature type="compositionally biased region" description="Basic and acidic residues" evidence="1">
    <location>
        <begin position="2284"/>
        <end position="2298"/>
    </location>
</feature>
<dbReference type="EMBL" id="CDMZ01005795">
    <property type="protein sequence ID" value="CEM54521.1"/>
    <property type="molecule type" value="Genomic_DNA"/>
</dbReference>
<feature type="region of interest" description="Disordered" evidence="1">
    <location>
        <begin position="149"/>
        <end position="170"/>
    </location>
</feature>
<sequence length="2702" mass="287530">MKKKGKGSAGQSSSQAEVQFTKLSMYNGLGKMDARRGRIVAQQFRRASGRETSVDRHQKGSENGFGLPSTLNPVPLQSPFLTKGMNSEVFGTASTTHAHGTGGSGGVGDNREKTESIYTAYPKDVSMLVKQMVHWVALSCVLYSTEPEHSSSLSTGSIGRNGPSSPPAGAFTAEALDALHDRQAPGWEAYLRKKSQVCTANDLATVAGGARGGNGTGSSPLRRLGGGSPPRRNQFQQREGSGGEDKEGGGSPGRSQVWSVSAVVMNERERLEREKPLYGYRSFALCCDLPCLPDGGLMWPAPSSSTVIPNLAHPAYASRLPSAPSNSQYGLLVPLEVPAAPLNMGGGDLPPYDAVAVPRPAAGDKFTPLDPPVSLPVGVAASSGPHFILSEGWAPCLPDPPPAGPLPSGSLPSNLLSILAPVPPAGPGTAWDRERWKSSGDGVPKDAGALLKTGAQQIVPGLFTGASASLSSFALTSSPHTNMNGAAAASTAAGAFRPVSVSNCISGPPCAHFGLASPTGGAHTGASTMGASGSLTAIVHTQNQNSNPTPPQQNNNAAGEVQFQTPGWFVSPLDCPALPMPQQFPFYFIAQHTQSNHQTSTALNLRYSNRLAFNGANTHSPPQRTTQHRNLRPSSQRPQSPMGPPSQHGQVQPRTVGLLTPSSSNTKPDNKTGTSPSPPKHLPSYSSSSQAAAAAVPSPSRELRAALRVSEKLSPSSSSSPERHQKDRQQQQKEESGFAGWKRLSPPREREGSDEQPKSLLDSSDLHTASVRRFEQLSLDPVGSPNPNPGKLSPVLSRPLFQALSKNAAAADASSNQPQTQKQQEGNSGGNSPDKNGQIRQPGFPIHLPVPLPAFSSEAPPPSTNGRGAQGVRGLYTRLAAPWREATARATSAFSADRGGEREEEEPMRGEEEEGPFLKETLDNFTITPSEDSSGSQGNRERERGSDREQAGGHQNEVTETGGRPNPLENPSITSSRKPCGKETDRERDKMRSRQQSHDDPTAQLHSPAAKKTETAPLSGSKAFSHLLPDNFESEREDLPVSPTKEGTRPISLNTAVRENEKDKKGNEKTSTEITHNTPTPASPKRSPPKESPPSKSTSLLKEITLTLEGLPKTSTPPLDRKSEGPVITPAAAATRKSATAAGSPQLPSSPASPGLSSPPHQQRANKSSPSSGLHASSLLSSSPPKRRADVATAEALRREAAVAQAENRERGIDGGPSGKASGPAPVSCSPSNSSSSPSSAAPSWTFPGGQQKKLIAERMEIILEEEKREGANRKAHTGGRIMRSTLEPARTETDSETERDIGTYASLFSARRSPPRPSRGSVSTQPHTLPEDAVEGNSGGGRRRKQVFAEDHANLRRQQESETEDHRATNERQREKERPSRPFCVPSGDSFLFAAKNPSLEVSISPSRQKESGGKDKEQTTTPSPLNAHSGLTVETHQTALERHSQRDAAGMAPGDGRRDADSSRKHKAKTEPGETRVAEKEKPSTKLPLLPEPLRMNSNGGNGNKTTTGMDTQRSHKRKDKEGGGRRSARGGGGGKSSARSRHRRRKSRRPKSASKAKRSSTGNENSIKGRQESSREDGGEHSGVSAAASSEPEGDEPREERLNGEDNMEGDANSRVSALPFGERFRAAARRNRLSASYLSLDFSAEKERENERERLSAERDKGKVAPFLQMNGASPSPPFNSSMNIGSFAERERESQRDPRSLNNSGGGSRPASIRLDPLPDREREREGGAIFKVKDKKVDGERHRGRSKEESRKQNSTKDHEHITDSLQASTPPPHLDPQPSSPFQSSKQRERDSQRRPQEPSHTASRIIRAAERDERGAALPESSSLQNKTPTSGVPVFSADSTPPPPQLSSGVSGRSASRDTVPFPPRTVEEEALTSRQAQRRRMGISPSSSNPNAVSGQRGPPYLLADLDMESDMEIDDIISDTDRSDIIAAASRTAQQTQTHTSATLHTDLEKNTNRQREPAASHFRPSFLSETLSPTAKQNAASSSTGLPGRHESGPEKKERKVEQKEEKENPVSRSEQDGLKDRDPNSSNRSRPTLDLPFPPHTSTHDGASPSTALRPQQQPVSKESHVKKQGGEIKRTVFIEISQVTNQESDKRKAQKQRDREKEEELRVQRQQEKEKERERDQKTNTTGQQAVEHRAARDFFSSPIPPPPAAQQRELQTPAAPSKPCKAAKDSEQPTANTVTHPDGKGKSVSSSSSSKAPAAASPHTHLSAEGAAAAPQEGAAAVSSVFEGKTGKQSTSLTDLVGVSASACGGLPSSLVRSPNSTFLSPWTHRNEEHEITTLDDASKTAQGLFQESPVHPQADHFSANPSSRSPARSRPPKGDKERGASSGGGGGGGSRPGARSRKTVRRQGSFKGAAASSSASLLSSSPSMSPAAPNAPALSPAELRQIISDFERRAQLAQKGAAALSSLRNSRTAGGSSSSSAGFLAQQQQQQQERTGGAESDATTLLSERQRGEREARVTGVRDDLPNAGGHSHSVAASLLVAGGSNHVIDSKLPLTKGIGLDSKAVSDVLRGGRSNAGRSFHDPLGGPSSEGIEIECPAAIRERGGREERVEFSDSSERDFGGLPGEGRRNGSGLSSDGIMGASKANNHFAGKQRMKDSSAELPASAVNSPRAIAHQGRKQSGGGNSKRQPAGSNNLSGDVSPSYSRGGGTGHGGGKGRNDSRKHHKRSDKRDSKKTKKRGTSQKR</sequence>
<feature type="compositionally biased region" description="Basic and acidic residues" evidence="1">
    <location>
        <begin position="2101"/>
        <end position="2136"/>
    </location>
</feature>
<feature type="compositionally biased region" description="Basic and acidic residues" evidence="1">
    <location>
        <begin position="939"/>
        <end position="951"/>
    </location>
</feature>
<reference evidence="2" key="1">
    <citation type="submission" date="2014-11" db="EMBL/GenBank/DDBJ databases">
        <authorList>
            <person name="Otto D Thomas"/>
            <person name="Naeem Raeece"/>
        </authorList>
    </citation>
    <scope>NUCLEOTIDE SEQUENCE</scope>
</reference>
<feature type="compositionally biased region" description="Acidic residues" evidence="1">
    <location>
        <begin position="902"/>
        <end position="915"/>
    </location>
</feature>
<feature type="region of interest" description="Disordered" evidence="1">
    <location>
        <begin position="1938"/>
        <end position="2393"/>
    </location>
</feature>
<feature type="compositionally biased region" description="Basic and acidic residues" evidence="1">
    <location>
        <begin position="1570"/>
        <end position="1583"/>
    </location>
</feature>
<feature type="compositionally biased region" description="Basic and acidic residues" evidence="1">
    <location>
        <begin position="980"/>
        <end position="1001"/>
    </location>
</feature>
<feature type="compositionally biased region" description="Basic and acidic residues" evidence="1">
    <location>
        <begin position="1058"/>
        <end position="1071"/>
    </location>
</feature>
<feature type="compositionally biased region" description="Polar residues" evidence="1">
    <location>
        <begin position="615"/>
        <end position="625"/>
    </location>
</feature>
<feature type="compositionally biased region" description="Basic and acidic residues" evidence="1">
    <location>
        <begin position="2464"/>
        <end position="2481"/>
    </location>
</feature>
<feature type="compositionally biased region" description="Polar residues" evidence="1">
    <location>
        <begin position="2643"/>
        <end position="2661"/>
    </location>
</feature>
<feature type="compositionally biased region" description="Basic residues" evidence="1">
    <location>
        <begin position="1541"/>
        <end position="1561"/>
    </location>
</feature>
<name>A0A0G4IBE8_9ALVE</name>
<feature type="compositionally biased region" description="Polar residues" evidence="1">
    <location>
        <begin position="1675"/>
        <end position="1689"/>
    </location>
</feature>
<feature type="compositionally biased region" description="Basic and acidic residues" evidence="1">
    <location>
        <begin position="1793"/>
        <end position="1805"/>
    </location>
</feature>
<feature type="compositionally biased region" description="Low complexity" evidence="1">
    <location>
        <begin position="2429"/>
        <end position="2448"/>
    </location>
</feature>
<feature type="compositionally biased region" description="Polar residues" evidence="1">
    <location>
        <begin position="923"/>
        <end position="938"/>
    </location>
</feature>
<feature type="compositionally biased region" description="Basic and acidic residues" evidence="1">
    <location>
        <begin position="1409"/>
        <end position="1420"/>
    </location>
</feature>
<feature type="region of interest" description="Disordered" evidence="1">
    <location>
        <begin position="44"/>
        <end position="72"/>
    </location>
</feature>
<feature type="compositionally biased region" description="Basic and acidic residues" evidence="1">
    <location>
        <begin position="701"/>
        <end position="711"/>
    </location>
</feature>
<feature type="compositionally biased region" description="Polar residues" evidence="1">
    <location>
        <begin position="660"/>
        <end position="675"/>
    </location>
</feature>
<feature type="region of interest" description="Disordered" evidence="1">
    <location>
        <begin position="1640"/>
        <end position="1914"/>
    </location>
</feature>